<evidence type="ECO:0008006" key="4">
    <source>
        <dbReference type="Google" id="ProtNLM"/>
    </source>
</evidence>
<evidence type="ECO:0000313" key="2">
    <source>
        <dbReference type="EMBL" id="EWG46500.1"/>
    </source>
</evidence>
<accession>W7MG39</accession>
<dbReference type="AlphaFoldDB" id="W7MG39"/>
<dbReference type="Proteomes" id="UP000009096">
    <property type="component" value="Chromosome 7"/>
</dbReference>
<sequence length="121" mass="13187">MQLNTLQLPVLVFWGNMCVAAKQCDGRMRGVGRWLCAVLHLTGQPRGDPGDGPLLFGSGSFFASSLDDHPPHQRARSPIRYFSLNREGGLAQLITTLSASLGTSGRRHASLCIHASCYHLR</sequence>
<dbReference type="KEGG" id="fvr:FVEG_15969"/>
<feature type="chain" id="PRO_5004898814" description="Secreted protein" evidence="1">
    <location>
        <begin position="22"/>
        <end position="121"/>
    </location>
</feature>
<gene>
    <name evidence="2" type="ORF">FVEG_15969</name>
</gene>
<organism evidence="2 3">
    <name type="scientific">Gibberella moniliformis (strain M3125 / FGSC 7600)</name>
    <name type="common">Maize ear and stalk rot fungus</name>
    <name type="synonym">Fusarium verticillioides</name>
    <dbReference type="NCBI Taxonomy" id="334819"/>
    <lineage>
        <taxon>Eukaryota</taxon>
        <taxon>Fungi</taxon>
        <taxon>Dikarya</taxon>
        <taxon>Ascomycota</taxon>
        <taxon>Pezizomycotina</taxon>
        <taxon>Sordariomycetes</taxon>
        <taxon>Hypocreomycetidae</taxon>
        <taxon>Hypocreales</taxon>
        <taxon>Nectriaceae</taxon>
        <taxon>Fusarium</taxon>
        <taxon>Fusarium fujikuroi species complex</taxon>
    </lineage>
</organism>
<dbReference type="RefSeq" id="XP_018752691.1">
    <property type="nucleotide sequence ID" value="XM_018905197.1"/>
</dbReference>
<protein>
    <recommendedName>
        <fullName evidence="4">Secreted protein</fullName>
    </recommendedName>
</protein>
<proteinExistence type="predicted"/>
<keyword evidence="1" id="KW-0732">Signal</keyword>
<dbReference type="GeneID" id="30072845"/>
<dbReference type="EMBL" id="DS022249">
    <property type="protein sequence ID" value="EWG46500.1"/>
    <property type="molecule type" value="Genomic_DNA"/>
</dbReference>
<evidence type="ECO:0000256" key="1">
    <source>
        <dbReference type="SAM" id="SignalP"/>
    </source>
</evidence>
<dbReference type="VEuPathDB" id="FungiDB:FVEG_15969"/>
<feature type="signal peptide" evidence="1">
    <location>
        <begin position="1"/>
        <end position="21"/>
    </location>
</feature>
<name>W7MG39_GIBM7</name>
<keyword evidence="3" id="KW-1185">Reference proteome</keyword>
<evidence type="ECO:0000313" key="3">
    <source>
        <dbReference type="Proteomes" id="UP000009096"/>
    </source>
</evidence>
<dbReference type="EMBL" id="CM000584">
    <property type="protein sequence ID" value="EWG46500.1"/>
    <property type="molecule type" value="Genomic_DNA"/>
</dbReference>
<reference evidence="2 3" key="1">
    <citation type="journal article" date="2010" name="Nature">
        <title>Comparative genomics reveals mobile pathogenicity chromosomes in Fusarium.</title>
        <authorList>
            <person name="Ma L.J."/>
            <person name="van der Does H.C."/>
            <person name="Borkovich K.A."/>
            <person name="Coleman J.J."/>
            <person name="Daboussi M.J."/>
            <person name="Di Pietro A."/>
            <person name="Dufresne M."/>
            <person name="Freitag M."/>
            <person name="Grabherr M."/>
            <person name="Henrissat B."/>
            <person name="Houterman P.M."/>
            <person name="Kang S."/>
            <person name="Shim W.B."/>
            <person name="Woloshuk C."/>
            <person name="Xie X."/>
            <person name="Xu J.R."/>
            <person name="Antoniw J."/>
            <person name="Baker S.E."/>
            <person name="Bluhm B.H."/>
            <person name="Breakspear A."/>
            <person name="Brown D.W."/>
            <person name="Butchko R.A."/>
            <person name="Chapman S."/>
            <person name="Coulson R."/>
            <person name="Coutinho P.M."/>
            <person name="Danchin E.G."/>
            <person name="Diener A."/>
            <person name="Gale L.R."/>
            <person name="Gardiner D.M."/>
            <person name="Goff S."/>
            <person name="Hammond-Kosack K.E."/>
            <person name="Hilburn K."/>
            <person name="Hua-Van A."/>
            <person name="Jonkers W."/>
            <person name="Kazan K."/>
            <person name="Kodira C.D."/>
            <person name="Koehrsen M."/>
            <person name="Kumar L."/>
            <person name="Lee Y.H."/>
            <person name="Li L."/>
            <person name="Manners J.M."/>
            <person name="Miranda-Saavedra D."/>
            <person name="Mukherjee M."/>
            <person name="Park G."/>
            <person name="Park J."/>
            <person name="Park S.Y."/>
            <person name="Proctor R.H."/>
            <person name="Regev A."/>
            <person name="Ruiz-Roldan M.C."/>
            <person name="Sain D."/>
            <person name="Sakthikumar S."/>
            <person name="Sykes S."/>
            <person name="Schwartz D.C."/>
            <person name="Turgeon B.G."/>
            <person name="Wapinski I."/>
            <person name="Yoder O."/>
            <person name="Young S."/>
            <person name="Zeng Q."/>
            <person name="Zhou S."/>
            <person name="Galagan J."/>
            <person name="Cuomo C.A."/>
            <person name="Kistler H.C."/>
            <person name="Rep M."/>
        </authorList>
    </citation>
    <scope>NUCLEOTIDE SEQUENCE [LARGE SCALE GENOMIC DNA]</scope>
    <source>
        <strain evidence="3">M3125 / FGSC 7600</strain>
    </source>
</reference>